<dbReference type="HOGENOM" id="CLU_2067934_0_0_2"/>
<accession>H3ZR10</accession>
<feature type="transmembrane region" description="Helical" evidence="1">
    <location>
        <begin position="94"/>
        <end position="112"/>
    </location>
</feature>
<protein>
    <submittedName>
        <fullName evidence="2">Uncharacterized protein</fullName>
    </submittedName>
</protein>
<dbReference type="PaxDb" id="523849-OCC_10800"/>
<keyword evidence="1" id="KW-0472">Membrane</keyword>
<feature type="transmembrane region" description="Helical" evidence="1">
    <location>
        <begin position="7"/>
        <end position="27"/>
    </location>
</feature>
<keyword evidence="1" id="KW-1133">Transmembrane helix</keyword>
<feature type="transmembrane region" description="Helical" evidence="1">
    <location>
        <begin position="39"/>
        <end position="63"/>
    </location>
</feature>
<keyword evidence="1" id="KW-0812">Transmembrane</keyword>
<evidence type="ECO:0000256" key="1">
    <source>
        <dbReference type="SAM" id="Phobius"/>
    </source>
</evidence>
<sequence>MDLRQTALPFLLFSMVFVAFIASVGILPDASCILIATRFFNLPCVLIVFALWGLTILAFIEFLNHNWRKFYIVSCMFFGIALVLSWGWVLWSRVIVMVSFLAAIFGIWDTHWRTKDKR</sequence>
<evidence type="ECO:0000313" key="2">
    <source>
        <dbReference type="EMBL" id="EHR77586.1"/>
    </source>
</evidence>
<dbReference type="AlphaFoldDB" id="H3ZR10"/>
<reference evidence="2 3" key="1">
    <citation type="journal article" date="2012" name="J. Bacteriol.">
        <title>Genome sequence of the model hyperthermophilic archaeon Thermococcus litoralis NS-C.</title>
        <authorList>
            <person name="Gardner A.F."/>
            <person name="Kumar S."/>
            <person name="Perler F.B."/>
        </authorList>
    </citation>
    <scope>NUCLEOTIDE SEQUENCE [LARGE SCALE GENOMIC DNA]</scope>
    <source>
        <strain evidence="3">ATCC 51850 / DSM 5473 / JCM 8560 / NS-C</strain>
    </source>
</reference>
<gene>
    <name evidence="2" type="ORF">OCC_10800</name>
</gene>
<organism evidence="2 3">
    <name type="scientific">Thermococcus litoralis (strain ATCC 51850 / DSM 5473 / JCM 8560 / NS-C)</name>
    <dbReference type="NCBI Taxonomy" id="523849"/>
    <lineage>
        <taxon>Archaea</taxon>
        <taxon>Methanobacteriati</taxon>
        <taxon>Methanobacteriota</taxon>
        <taxon>Thermococci</taxon>
        <taxon>Thermococcales</taxon>
        <taxon>Thermococcaceae</taxon>
        <taxon>Thermococcus</taxon>
    </lineage>
</organism>
<feature type="transmembrane region" description="Helical" evidence="1">
    <location>
        <begin position="70"/>
        <end position="88"/>
    </location>
</feature>
<proteinExistence type="predicted"/>
<keyword evidence="3" id="KW-1185">Reference proteome</keyword>
<dbReference type="KEGG" id="tlt:OCC_10800"/>
<dbReference type="Proteomes" id="UP000015502">
    <property type="component" value="Chromosome"/>
</dbReference>
<name>H3ZR10_THELN</name>
<dbReference type="EMBL" id="CP006670">
    <property type="protein sequence ID" value="EHR77586.1"/>
    <property type="molecule type" value="Genomic_DNA"/>
</dbReference>
<evidence type="ECO:0000313" key="3">
    <source>
        <dbReference type="Proteomes" id="UP000015502"/>
    </source>
</evidence>
<dbReference type="STRING" id="523849.OCC_10800"/>